<comment type="caution">
    <text evidence="3">The sequence shown here is derived from an EMBL/GenBank/DDBJ whole genome shotgun (WGS) entry which is preliminary data.</text>
</comment>
<keyword evidence="1" id="KW-0732">Signal</keyword>
<dbReference type="PANTHER" id="PTHR37957:SF1">
    <property type="entry name" value="PHYTASE-LIKE DOMAIN-CONTAINING PROTEIN"/>
    <property type="match status" value="1"/>
</dbReference>
<gene>
    <name evidence="3" type="ORF">RM553_13705</name>
</gene>
<name>A0ABU3CC36_9FLAO</name>
<evidence type="ECO:0000313" key="4">
    <source>
        <dbReference type="Proteomes" id="UP001262889"/>
    </source>
</evidence>
<evidence type="ECO:0000313" key="3">
    <source>
        <dbReference type="EMBL" id="MDT0643889.1"/>
    </source>
</evidence>
<dbReference type="InterPro" id="IPR027372">
    <property type="entry name" value="Phytase-like_dom"/>
</dbReference>
<dbReference type="PANTHER" id="PTHR37957">
    <property type="entry name" value="BLR7070 PROTEIN"/>
    <property type="match status" value="1"/>
</dbReference>
<dbReference type="Proteomes" id="UP001262889">
    <property type="component" value="Unassembled WGS sequence"/>
</dbReference>
<evidence type="ECO:0000256" key="1">
    <source>
        <dbReference type="SAM" id="SignalP"/>
    </source>
</evidence>
<organism evidence="3 4">
    <name type="scientific">Autumnicola tepida</name>
    <dbReference type="NCBI Taxonomy" id="3075595"/>
    <lineage>
        <taxon>Bacteria</taxon>
        <taxon>Pseudomonadati</taxon>
        <taxon>Bacteroidota</taxon>
        <taxon>Flavobacteriia</taxon>
        <taxon>Flavobacteriales</taxon>
        <taxon>Flavobacteriaceae</taxon>
        <taxon>Autumnicola</taxon>
    </lineage>
</organism>
<proteinExistence type="predicted"/>
<dbReference type="Pfam" id="PF13449">
    <property type="entry name" value="Phytase-like"/>
    <property type="match status" value="1"/>
</dbReference>
<dbReference type="RefSeq" id="WP_311535508.1">
    <property type="nucleotide sequence ID" value="NZ_JAVRHQ010000018.1"/>
</dbReference>
<feature type="domain" description="Phytase-like" evidence="2">
    <location>
        <begin position="46"/>
        <end position="345"/>
    </location>
</feature>
<dbReference type="EMBL" id="JAVRHQ010000018">
    <property type="protein sequence ID" value="MDT0643889.1"/>
    <property type="molecule type" value="Genomic_DNA"/>
</dbReference>
<keyword evidence="4" id="KW-1185">Reference proteome</keyword>
<accession>A0ABU3CC36</accession>
<feature type="signal peptide" evidence="1">
    <location>
        <begin position="1"/>
        <end position="20"/>
    </location>
</feature>
<protein>
    <submittedName>
        <fullName evidence="3">Esterase-like activity of phytase family protein</fullName>
    </submittedName>
</protein>
<evidence type="ECO:0000259" key="2">
    <source>
        <dbReference type="Pfam" id="PF13449"/>
    </source>
</evidence>
<sequence>MKKIFPIVALLLLCSCATTNKIKNDIAELNYLDDFVLPGNLEVDNTKVGGLSGIDYSEGKYYLICDQPSTPRYYIADIKLKENSIDTVTINKVVKLDQSAELKNVYLDPESIRHLPQEDAVLISSEGQIDKGKDPGIFKISEDGKFLETYPLPDYFLASGEQKPRNNGVFEGLSLSYDGSGYWTSTELPLEKDGPKPKLFPTKSPVRITLFNSEENKAIKQFAYKLDGISKIPFLYFAVNGVTEILEYKNDKFLVLERAYSSGHGSNGNTVKIFAANAANATNTLKIPQLRTADYRFTEKELLFDFKTIKDKLEEGIIDNIEGMAFGPKLANGNQSLILISDNNFNSIGTQISQIILLELKFLQ</sequence>
<feature type="chain" id="PRO_5045491175" evidence="1">
    <location>
        <begin position="21"/>
        <end position="364"/>
    </location>
</feature>
<dbReference type="PROSITE" id="PS51257">
    <property type="entry name" value="PROKAR_LIPOPROTEIN"/>
    <property type="match status" value="1"/>
</dbReference>
<reference evidence="3 4" key="1">
    <citation type="submission" date="2023-09" db="EMBL/GenBank/DDBJ databases">
        <authorList>
            <person name="Rey-Velasco X."/>
        </authorList>
    </citation>
    <scope>NUCLEOTIDE SEQUENCE [LARGE SCALE GENOMIC DNA]</scope>
    <source>
        <strain evidence="3 4">F363</strain>
    </source>
</reference>